<dbReference type="OrthoDB" id="8617387at2"/>
<protein>
    <submittedName>
        <fullName evidence="2">Predicted choloylglycine hydrolase</fullName>
    </submittedName>
</protein>
<feature type="domain" description="Peptidase C45 hydrolase" evidence="1">
    <location>
        <begin position="102"/>
        <end position="310"/>
    </location>
</feature>
<reference evidence="2 3" key="1">
    <citation type="submission" date="2016-11" db="EMBL/GenBank/DDBJ databases">
        <authorList>
            <person name="Jaros S."/>
            <person name="Januszkiewicz K."/>
            <person name="Wedrychowicz H."/>
        </authorList>
    </citation>
    <scope>NUCLEOTIDE SEQUENCE [LARGE SCALE GENOMIC DNA]</scope>
    <source>
        <strain evidence="2 3">IBRC-M 10683</strain>
    </source>
</reference>
<dbReference type="InterPro" id="IPR029055">
    <property type="entry name" value="Ntn_hydrolases_N"/>
</dbReference>
<dbReference type="PANTHER" id="PTHR34180:SF1">
    <property type="entry name" value="BETA-ALANYL-DOPAMINE_CARCININE HYDROLASE"/>
    <property type="match status" value="1"/>
</dbReference>
<dbReference type="Gene3D" id="3.60.60.10">
    <property type="entry name" value="Penicillin V Acylase, Chain A"/>
    <property type="match status" value="1"/>
</dbReference>
<keyword evidence="3" id="KW-1185">Reference proteome</keyword>
<evidence type="ECO:0000259" key="1">
    <source>
        <dbReference type="Pfam" id="PF03417"/>
    </source>
</evidence>
<dbReference type="CDD" id="cd01935">
    <property type="entry name" value="Ntn_CGH_like"/>
    <property type="match status" value="1"/>
</dbReference>
<dbReference type="EMBL" id="FQVW01000047">
    <property type="protein sequence ID" value="SHG64390.1"/>
    <property type="molecule type" value="Genomic_DNA"/>
</dbReference>
<evidence type="ECO:0000313" key="2">
    <source>
        <dbReference type="EMBL" id="SHG64390.1"/>
    </source>
</evidence>
<dbReference type="PANTHER" id="PTHR34180">
    <property type="entry name" value="PEPTIDASE C45"/>
    <property type="match status" value="1"/>
</dbReference>
<organism evidence="2 3">
    <name type="scientific">Ornithinibacillus halophilus</name>
    <dbReference type="NCBI Taxonomy" id="930117"/>
    <lineage>
        <taxon>Bacteria</taxon>
        <taxon>Bacillati</taxon>
        <taxon>Bacillota</taxon>
        <taxon>Bacilli</taxon>
        <taxon>Bacillales</taxon>
        <taxon>Bacillaceae</taxon>
        <taxon>Ornithinibacillus</taxon>
    </lineage>
</organism>
<dbReference type="InterPro" id="IPR005079">
    <property type="entry name" value="Peptidase_C45_hydrolase"/>
</dbReference>
<dbReference type="SUPFAM" id="SSF56235">
    <property type="entry name" value="N-terminal nucleophile aminohydrolases (Ntn hydrolases)"/>
    <property type="match status" value="1"/>
</dbReference>
<gene>
    <name evidence="2" type="ORF">SAMN05216225_104725</name>
</gene>
<name>A0A1M5LHG9_9BACI</name>
<dbReference type="Pfam" id="PF03417">
    <property type="entry name" value="AAT"/>
    <property type="match status" value="1"/>
</dbReference>
<keyword evidence="2" id="KW-0378">Hydrolase</keyword>
<dbReference type="RefSeq" id="WP_072891636.1">
    <property type="nucleotide sequence ID" value="NZ_FQVW01000047.1"/>
</dbReference>
<dbReference type="InterPro" id="IPR047801">
    <property type="entry name" value="Peptidase_C45"/>
</dbReference>
<dbReference type="STRING" id="930117.SAMN05216225_104725"/>
<sequence length="339" mass="38866">MSHFSVDIFQSRNNAYEIGFELGSFVRKKPVLFTFQQFTKDRINVKTMEEIFNNTAPHLVDVLKGLSDRLSIPYERACALFSGFDVPKPDAMGCTSYMTSECYVRNYDFSPDLYDGIFSLIQPDNAYATAGYNLQLLGLHDGVNEKGLVAGLHFVNNDRYEEGISAWMSIRILLDCCSTVEEAVQMLKQIPHATCYNFSLADSLGNKAVVEASPDSVSVRDNNAECESCVNHFQTESMIHFNRKNIDGSLRRKKYLDTFSHHNLKDRELFDHFRNPESPLFFKNYNELFGTLHTFFYRFEDSRILTAIANGENILDFNFNDWVNGKDLRISELVGEIME</sequence>
<dbReference type="AlphaFoldDB" id="A0A1M5LHG9"/>
<accession>A0A1M5LHG9</accession>
<evidence type="ECO:0000313" key="3">
    <source>
        <dbReference type="Proteomes" id="UP000183988"/>
    </source>
</evidence>
<dbReference type="NCBIfam" id="NF040521">
    <property type="entry name" value="C45_proenzyme"/>
    <property type="match status" value="1"/>
</dbReference>
<dbReference type="InterPro" id="IPR047794">
    <property type="entry name" value="C45_proenzyme-like"/>
</dbReference>
<proteinExistence type="predicted"/>
<dbReference type="Proteomes" id="UP000183988">
    <property type="component" value="Unassembled WGS sequence"/>
</dbReference>
<dbReference type="GO" id="GO:0016787">
    <property type="term" value="F:hydrolase activity"/>
    <property type="evidence" value="ECO:0007669"/>
    <property type="project" value="UniProtKB-KW"/>
</dbReference>